<feature type="region of interest" description="Disordered" evidence="1">
    <location>
        <begin position="94"/>
        <end position="118"/>
    </location>
</feature>
<protein>
    <submittedName>
        <fullName evidence="2">Uncharacterized protein</fullName>
    </submittedName>
</protein>
<reference evidence="3" key="1">
    <citation type="submission" date="2016-10" db="EMBL/GenBank/DDBJ databases">
        <authorList>
            <person name="Varghese N."/>
            <person name="Submissions S."/>
        </authorList>
    </citation>
    <scope>NUCLEOTIDE SEQUENCE [LARGE SCALE GENOMIC DNA]</scope>
    <source>
        <strain evidence="3">Jip14</strain>
    </source>
</reference>
<organism evidence="2 3">
    <name type="scientific">Parapedobacter koreensis</name>
    <dbReference type="NCBI Taxonomy" id="332977"/>
    <lineage>
        <taxon>Bacteria</taxon>
        <taxon>Pseudomonadati</taxon>
        <taxon>Bacteroidota</taxon>
        <taxon>Sphingobacteriia</taxon>
        <taxon>Sphingobacteriales</taxon>
        <taxon>Sphingobacteriaceae</taxon>
        <taxon>Parapedobacter</taxon>
    </lineage>
</organism>
<proteinExistence type="predicted"/>
<dbReference type="Proteomes" id="UP000198916">
    <property type="component" value="Unassembled WGS sequence"/>
</dbReference>
<gene>
    <name evidence="2" type="ORF">SAMN05421740_10561</name>
</gene>
<dbReference type="AlphaFoldDB" id="A0A1H7PZB0"/>
<evidence type="ECO:0000313" key="3">
    <source>
        <dbReference type="Proteomes" id="UP000198916"/>
    </source>
</evidence>
<dbReference type="RefSeq" id="WP_090606127.1">
    <property type="nucleotide sequence ID" value="NZ_FNZR01000005.1"/>
</dbReference>
<accession>A0A1H7PZB0</accession>
<keyword evidence="3" id="KW-1185">Reference proteome</keyword>
<dbReference type="OrthoDB" id="881598at2"/>
<name>A0A1H7PZB0_9SPHI</name>
<dbReference type="EMBL" id="FNZR01000005">
    <property type="protein sequence ID" value="SEL40387.1"/>
    <property type="molecule type" value="Genomic_DNA"/>
</dbReference>
<evidence type="ECO:0000313" key="2">
    <source>
        <dbReference type="EMBL" id="SEL40387.1"/>
    </source>
</evidence>
<sequence length="118" mass="13437">MLKTLNPWFYGKDYLIISKKGDTVSCFSYLIDHKKILEGGELPKDLRDVYWDSTYSAFTKEVGFNPYLAVRPIAPDSAFRIWGQISKLEPWQINDDQADGDGCPVDSNGKPTKEDLKD</sequence>
<dbReference type="STRING" id="332977.SAMN05421740_10561"/>
<evidence type="ECO:0000256" key="1">
    <source>
        <dbReference type="SAM" id="MobiDB-lite"/>
    </source>
</evidence>